<accession>A0AAU8AR23</accession>
<gene>
    <name evidence="1" type="ORF">PVT71_18155</name>
</gene>
<dbReference type="EMBL" id="CP123385">
    <property type="protein sequence ID" value="XCC96593.1"/>
    <property type="molecule type" value="Genomic_DNA"/>
</dbReference>
<dbReference type="RefSeq" id="WP_353475488.1">
    <property type="nucleotide sequence ID" value="NZ_CP123385.1"/>
</dbReference>
<evidence type="ECO:0000313" key="1">
    <source>
        <dbReference type="EMBL" id="XCC96593.1"/>
    </source>
</evidence>
<name>A0AAU8AR23_9RHOB</name>
<proteinExistence type="predicted"/>
<dbReference type="AlphaFoldDB" id="A0AAU8AR23"/>
<organism evidence="1">
    <name type="scientific">Alloyangia sp. H15</name>
    <dbReference type="NCBI Taxonomy" id="3029062"/>
    <lineage>
        <taxon>Bacteria</taxon>
        <taxon>Pseudomonadati</taxon>
        <taxon>Pseudomonadota</taxon>
        <taxon>Alphaproteobacteria</taxon>
        <taxon>Rhodobacterales</taxon>
        <taxon>Roseobacteraceae</taxon>
        <taxon>Alloyangia</taxon>
    </lineage>
</organism>
<protein>
    <submittedName>
        <fullName evidence="1">Uncharacterized protein</fullName>
    </submittedName>
</protein>
<sequence>MSGLETSSTVENLAAEALSVARVAATAIREDVLHRLAPRERTGPERLLRMLEARKIFEVTTLDHLNALESKLAARIIEGTLMVERFEGGEGNVSPISSREPRLTEEADGLSNALSIILELIFLLEITHDRLAAEAAVEALHQSL</sequence>
<reference evidence="1" key="1">
    <citation type="submission" date="2023-02" db="EMBL/GenBank/DDBJ databases">
        <title>Description and genomic characterization of Salipiger bruguierae sp. nov., isolated from the sediment of mangrove plant Bruguiera sexangula.</title>
        <authorList>
            <person name="Long M."/>
        </authorList>
    </citation>
    <scope>NUCLEOTIDE SEQUENCE</scope>
    <source>
        <strain evidence="1">H15</strain>
    </source>
</reference>